<dbReference type="EnsemblMetazoa" id="BGLB033555-RB">
    <property type="protein sequence ID" value="BGLB033555-PB"/>
    <property type="gene ID" value="BGLB033555"/>
</dbReference>
<sequence>MAEKARQSPWIGEADVQFSQNEADLHKHRNDCKKNKGHANFIPINAFTLQHLPEDYRDKDIFDFIKMTAELTVRISTNYVSHKRPEVMPHTTTPYLFWNKRGEYSMASGTGRVCDVTMKSDPRASDDEMYEDLKAVEELTDLKRIYETCDESDKPHEESGWVKVVPTRHCLCENCKQSKEPSREFGWVKIITARHVIFKNKEAENATCRIFFDENECPKTLIYGVKMATLNKPNFDWCWLKCITCDLDLLSKLKDLCDQREELYRKINDRYVKERGGCRLNVIVSHPHGCSKQVSVGEWLDVKLEDDGAWTQYHYNTATCPGSSGATVIMLGYTGTDDHVHSGGSKDFNYSGVGDDYWKVNTL</sequence>
<evidence type="ECO:0000313" key="2">
    <source>
        <dbReference type="Proteomes" id="UP000076420"/>
    </source>
</evidence>
<accession>A0A2C9LPP8</accession>
<dbReference type="VEuPathDB" id="VectorBase:BGLB033555"/>
<name>A0A2C9LPP8_BIOGL</name>
<protein>
    <submittedName>
        <fullName evidence="1">Uncharacterized protein</fullName>
    </submittedName>
</protein>
<reference evidence="1" key="1">
    <citation type="submission" date="2020-05" db="UniProtKB">
        <authorList>
            <consortium name="EnsemblMetazoa"/>
        </authorList>
    </citation>
    <scope>IDENTIFICATION</scope>
    <source>
        <strain evidence="1">BB02</strain>
    </source>
</reference>
<dbReference type="VEuPathDB" id="VectorBase:BGLAX_038882"/>
<gene>
    <name evidence="1" type="primary">106074963</name>
</gene>
<dbReference type="EnsemblMetazoa" id="BGLB033555-RA">
    <property type="protein sequence ID" value="BGLB033555-PA"/>
    <property type="gene ID" value="BGLB033555"/>
</dbReference>
<evidence type="ECO:0000313" key="1">
    <source>
        <dbReference type="EnsemblMetazoa" id="BGLB033555-PA"/>
    </source>
</evidence>
<dbReference type="Proteomes" id="UP000076420">
    <property type="component" value="Unassembled WGS sequence"/>
</dbReference>
<dbReference type="RefSeq" id="XP_013091323.2">
    <property type="nucleotide sequence ID" value="XM_013235869.2"/>
</dbReference>
<organism evidence="1 2">
    <name type="scientific">Biomphalaria glabrata</name>
    <name type="common">Bloodfluke planorb</name>
    <name type="synonym">Freshwater snail</name>
    <dbReference type="NCBI Taxonomy" id="6526"/>
    <lineage>
        <taxon>Eukaryota</taxon>
        <taxon>Metazoa</taxon>
        <taxon>Spiralia</taxon>
        <taxon>Lophotrochozoa</taxon>
        <taxon>Mollusca</taxon>
        <taxon>Gastropoda</taxon>
        <taxon>Heterobranchia</taxon>
        <taxon>Euthyneura</taxon>
        <taxon>Panpulmonata</taxon>
        <taxon>Hygrophila</taxon>
        <taxon>Lymnaeoidea</taxon>
        <taxon>Planorbidae</taxon>
        <taxon>Biomphalaria</taxon>
    </lineage>
</organism>
<dbReference type="RefSeq" id="XP_013091322.2">
    <property type="nucleotide sequence ID" value="XM_013235868.2"/>
</dbReference>
<dbReference type="KEGG" id="bgt:106074963"/>
<dbReference type="AlphaFoldDB" id="A0A2C9LPP8"/>
<dbReference type="OrthoDB" id="10038545at2759"/>
<proteinExistence type="predicted"/>